<dbReference type="Gene3D" id="3.30.410.40">
    <property type="match status" value="1"/>
</dbReference>
<dbReference type="SUPFAM" id="SSF51905">
    <property type="entry name" value="FAD/NAD(P)-binding domain"/>
    <property type="match status" value="1"/>
</dbReference>
<evidence type="ECO:0000256" key="2">
    <source>
        <dbReference type="ARBA" id="ARBA00010790"/>
    </source>
</evidence>
<dbReference type="PANTHER" id="PTHR11552">
    <property type="entry name" value="GLUCOSE-METHANOL-CHOLINE GMC OXIDOREDUCTASE"/>
    <property type="match status" value="1"/>
</dbReference>
<evidence type="ECO:0000256" key="4">
    <source>
        <dbReference type="ARBA" id="ARBA00022827"/>
    </source>
</evidence>
<comment type="similarity">
    <text evidence="2">Belongs to the GMC oxidoreductase family.</text>
</comment>
<dbReference type="PANTHER" id="PTHR11552:SF147">
    <property type="entry name" value="CHOLINE DEHYDROGENASE, MITOCHONDRIAL"/>
    <property type="match status" value="1"/>
</dbReference>
<dbReference type="InterPro" id="IPR036188">
    <property type="entry name" value="FAD/NAD-bd_sf"/>
</dbReference>
<evidence type="ECO:0000259" key="5">
    <source>
        <dbReference type="PROSITE" id="PS00624"/>
    </source>
</evidence>
<dbReference type="InterPro" id="IPR012132">
    <property type="entry name" value="GMC_OxRdtase"/>
</dbReference>
<dbReference type="GO" id="GO:0008812">
    <property type="term" value="F:choline dehydrogenase activity"/>
    <property type="evidence" value="ECO:0007669"/>
    <property type="project" value="TreeGrafter"/>
</dbReference>
<organism evidence="6">
    <name type="scientific">marine sediment metagenome</name>
    <dbReference type="NCBI Taxonomy" id="412755"/>
    <lineage>
        <taxon>unclassified sequences</taxon>
        <taxon>metagenomes</taxon>
        <taxon>ecological metagenomes</taxon>
    </lineage>
</organism>
<keyword evidence="3" id="KW-0285">Flavoprotein</keyword>
<reference evidence="6" key="1">
    <citation type="journal article" date="2015" name="Nature">
        <title>Complex archaea that bridge the gap between prokaryotes and eukaryotes.</title>
        <authorList>
            <person name="Spang A."/>
            <person name="Saw J.H."/>
            <person name="Jorgensen S.L."/>
            <person name="Zaremba-Niedzwiedzka K."/>
            <person name="Martijn J."/>
            <person name="Lind A.E."/>
            <person name="van Eijk R."/>
            <person name="Schleper C."/>
            <person name="Guy L."/>
            <person name="Ettema T.J."/>
        </authorList>
    </citation>
    <scope>NUCLEOTIDE SEQUENCE</scope>
</reference>
<sequence>GETPDYNGERQEGVGPMEATIWRGNRWSAASAYLRPALRRASCQLVNGLVTRVLLEGTRATGIELRRSGRSERITARREVILSASSINSPKLLMLSGIGPAAHLRAQGIDVVADRAGVGQNLQDHLELYVQMAASQPVSLYKHWSLMGKALVGAQWLLSRSGVGASNQFESCAFIRSSAGVEYPDIQMHFLPLAVSYDGRMSATGHGYQAHVGPMRSASRGSVTLTGPDAANAPAIRFNYMSAESDWQDFRTAIRLTREIFGQEALAQYTAHEIQPGDAAQSDAALDAVIRDHAESAYHPCGTCRMGAVDDPQAVVGPDCRVIGIDGLRVADSSIFPQITNGNLNGPSIMVGEKAADHILGKGMLPRDLSEPWVHPDWRRAQR</sequence>
<dbReference type="Gene3D" id="3.50.50.60">
    <property type="entry name" value="FAD/NAD(P)-binding domain"/>
    <property type="match status" value="1"/>
</dbReference>
<dbReference type="SUPFAM" id="SSF54373">
    <property type="entry name" value="FAD-linked reductases, C-terminal domain"/>
    <property type="match status" value="1"/>
</dbReference>
<accession>A0A0F9FCM9</accession>
<evidence type="ECO:0000313" key="6">
    <source>
        <dbReference type="EMBL" id="KKL83998.1"/>
    </source>
</evidence>
<protein>
    <recommendedName>
        <fullName evidence="5">Glucose-methanol-choline oxidoreductase N-terminal domain-containing protein</fullName>
    </recommendedName>
</protein>
<proteinExistence type="inferred from homology"/>
<dbReference type="InterPro" id="IPR007867">
    <property type="entry name" value="GMC_OxRtase_C"/>
</dbReference>
<gene>
    <name evidence="6" type="ORF">LCGC14_1969110</name>
</gene>
<dbReference type="EMBL" id="LAZR01021823">
    <property type="protein sequence ID" value="KKL83998.1"/>
    <property type="molecule type" value="Genomic_DNA"/>
</dbReference>
<dbReference type="AlphaFoldDB" id="A0A0F9FCM9"/>
<dbReference type="GO" id="GO:0016020">
    <property type="term" value="C:membrane"/>
    <property type="evidence" value="ECO:0007669"/>
    <property type="project" value="TreeGrafter"/>
</dbReference>
<feature type="non-terminal residue" evidence="6">
    <location>
        <position position="1"/>
    </location>
</feature>
<dbReference type="Pfam" id="PF05199">
    <property type="entry name" value="GMC_oxred_C"/>
    <property type="match status" value="1"/>
</dbReference>
<dbReference type="Pfam" id="PF00732">
    <property type="entry name" value="GMC_oxred_N"/>
    <property type="match status" value="1"/>
</dbReference>
<dbReference type="GO" id="GO:0019285">
    <property type="term" value="P:glycine betaine biosynthetic process from choline"/>
    <property type="evidence" value="ECO:0007669"/>
    <property type="project" value="TreeGrafter"/>
</dbReference>
<comment type="cofactor">
    <cofactor evidence="1">
        <name>FAD</name>
        <dbReference type="ChEBI" id="CHEBI:57692"/>
    </cofactor>
</comment>
<feature type="domain" description="Glucose-methanol-choline oxidoreductase N-terminal" evidence="5">
    <location>
        <begin position="85"/>
        <end position="99"/>
    </location>
</feature>
<evidence type="ECO:0000256" key="3">
    <source>
        <dbReference type="ARBA" id="ARBA00022630"/>
    </source>
</evidence>
<keyword evidence="4" id="KW-0274">FAD</keyword>
<name>A0A0F9FCM9_9ZZZZ</name>
<dbReference type="GO" id="GO:0050660">
    <property type="term" value="F:flavin adenine dinucleotide binding"/>
    <property type="evidence" value="ECO:0007669"/>
    <property type="project" value="InterPro"/>
</dbReference>
<dbReference type="PROSITE" id="PS00624">
    <property type="entry name" value="GMC_OXRED_2"/>
    <property type="match status" value="1"/>
</dbReference>
<comment type="caution">
    <text evidence="6">The sequence shown here is derived from an EMBL/GenBank/DDBJ whole genome shotgun (WGS) entry which is preliminary data.</text>
</comment>
<dbReference type="InterPro" id="IPR000172">
    <property type="entry name" value="GMC_OxRdtase_N"/>
</dbReference>
<evidence type="ECO:0000256" key="1">
    <source>
        <dbReference type="ARBA" id="ARBA00001974"/>
    </source>
</evidence>